<keyword evidence="1" id="KW-0732">Signal</keyword>
<protein>
    <submittedName>
        <fullName evidence="2">Uncharacterized protein</fullName>
    </submittedName>
</protein>
<accession>A0A197JKJ3</accession>
<feature type="chain" id="PRO_5008276024" evidence="1">
    <location>
        <begin position="21"/>
        <end position="173"/>
    </location>
</feature>
<gene>
    <name evidence="2" type="ORF">K457DRAFT_23603</name>
</gene>
<name>A0A197JKJ3_9FUNG</name>
<evidence type="ECO:0000313" key="2">
    <source>
        <dbReference type="EMBL" id="OAQ25026.1"/>
    </source>
</evidence>
<dbReference type="AlphaFoldDB" id="A0A197JKJ3"/>
<reference evidence="2 3" key="1">
    <citation type="submission" date="2016-05" db="EMBL/GenBank/DDBJ databases">
        <title>Genome sequencing reveals origins of a unique bacterial endosymbiosis in the earliest lineages of terrestrial Fungi.</title>
        <authorList>
            <consortium name="DOE Joint Genome Institute"/>
            <person name="Uehling J."/>
            <person name="Gryganskyi A."/>
            <person name="Hameed K."/>
            <person name="Tschaplinski T."/>
            <person name="Misztal P."/>
            <person name="Wu S."/>
            <person name="Desiro A."/>
            <person name="Vande Pol N."/>
            <person name="Du Z.-Y."/>
            <person name="Zienkiewicz A."/>
            <person name="Zienkiewicz K."/>
            <person name="Morin E."/>
            <person name="Tisserant E."/>
            <person name="Splivallo R."/>
            <person name="Hainaut M."/>
            <person name="Henrissat B."/>
            <person name="Ohm R."/>
            <person name="Kuo A."/>
            <person name="Yan J."/>
            <person name="Lipzen A."/>
            <person name="Nolan M."/>
            <person name="Labutti K."/>
            <person name="Barry K."/>
            <person name="Goldstein A."/>
            <person name="Labbe J."/>
            <person name="Schadt C."/>
            <person name="Tuskan G."/>
            <person name="Grigoriev I."/>
            <person name="Martin F."/>
            <person name="Vilgalys R."/>
            <person name="Bonito G."/>
        </authorList>
    </citation>
    <scope>NUCLEOTIDE SEQUENCE [LARGE SCALE GENOMIC DNA]</scope>
    <source>
        <strain evidence="2 3">AG-77</strain>
    </source>
</reference>
<dbReference type="EMBL" id="KV442084">
    <property type="protein sequence ID" value="OAQ25026.1"/>
    <property type="molecule type" value="Genomic_DNA"/>
</dbReference>
<evidence type="ECO:0000256" key="1">
    <source>
        <dbReference type="SAM" id="SignalP"/>
    </source>
</evidence>
<proteinExistence type="predicted"/>
<keyword evidence="3" id="KW-1185">Reference proteome</keyword>
<organism evidence="2 3">
    <name type="scientific">Linnemannia elongata AG-77</name>
    <dbReference type="NCBI Taxonomy" id="1314771"/>
    <lineage>
        <taxon>Eukaryota</taxon>
        <taxon>Fungi</taxon>
        <taxon>Fungi incertae sedis</taxon>
        <taxon>Mucoromycota</taxon>
        <taxon>Mortierellomycotina</taxon>
        <taxon>Mortierellomycetes</taxon>
        <taxon>Mortierellales</taxon>
        <taxon>Mortierellaceae</taxon>
        <taxon>Linnemannia</taxon>
    </lineage>
</organism>
<dbReference type="Proteomes" id="UP000078512">
    <property type="component" value="Unassembled WGS sequence"/>
</dbReference>
<sequence>MKFLTFGLVLSIMACIGAEARSLSARSKSPLSRFSAPLKRDVCLENWNLFSAILRDINKNTQALKTDPIILNSPTVTSAQLSEVQSSLDHINTLSGEKTNYLETAEEAELTDIRTASGAMAEDAERIFKATSESVESAGVLARRARDLELVVQALYDGECGAVEYAPAAQAGH</sequence>
<dbReference type="PROSITE" id="PS51257">
    <property type="entry name" value="PROKAR_LIPOPROTEIN"/>
    <property type="match status" value="1"/>
</dbReference>
<evidence type="ECO:0000313" key="3">
    <source>
        <dbReference type="Proteomes" id="UP000078512"/>
    </source>
</evidence>
<feature type="signal peptide" evidence="1">
    <location>
        <begin position="1"/>
        <end position="20"/>
    </location>
</feature>